<feature type="coiled-coil region" evidence="1">
    <location>
        <begin position="20"/>
        <end position="109"/>
    </location>
</feature>
<dbReference type="EMBL" id="JAKIXB020000036">
    <property type="protein sequence ID" value="KAL1594187.1"/>
    <property type="molecule type" value="Genomic_DNA"/>
</dbReference>
<proteinExistence type="predicted"/>
<comment type="caution">
    <text evidence="2">The sequence shown here is derived from an EMBL/GenBank/DDBJ whole genome shotgun (WGS) entry which is preliminary data.</text>
</comment>
<organism evidence="2 3">
    <name type="scientific">Nothophoma quercina</name>
    <dbReference type="NCBI Taxonomy" id="749835"/>
    <lineage>
        <taxon>Eukaryota</taxon>
        <taxon>Fungi</taxon>
        <taxon>Dikarya</taxon>
        <taxon>Ascomycota</taxon>
        <taxon>Pezizomycotina</taxon>
        <taxon>Dothideomycetes</taxon>
        <taxon>Pleosporomycetidae</taxon>
        <taxon>Pleosporales</taxon>
        <taxon>Pleosporineae</taxon>
        <taxon>Didymellaceae</taxon>
        <taxon>Nothophoma</taxon>
    </lineage>
</organism>
<keyword evidence="1" id="KW-0175">Coiled coil</keyword>
<protein>
    <submittedName>
        <fullName evidence="2">Uncharacterized protein</fullName>
    </submittedName>
</protein>
<evidence type="ECO:0000313" key="2">
    <source>
        <dbReference type="EMBL" id="KAL1594187.1"/>
    </source>
</evidence>
<accession>A0ABR3QPU8</accession>
<dbReference type="Proteomes" id="UP001521222">
    <property type="component" value="Unassembled WGS sequence"/>
</dbReference>
<gene>
    <name evidence="2" type="ORF">SLS59_008809</name>
</gene>
<reference evidence="2 3" key="1">
    <citation type="submission" date="2024-02" db="EMBL/GenBank/DDBJ databases">
        <title>De novo assembly and annotation of 12 fungi associated with fruit tree decline syndrome in Ontario, Canada.</title>
        <authorList>
            <person name="Sulman M."/>
            <person name="Ellouze W."/>
            <person name="Ilyukhin E."/>
        </authorList>
    </citation>
    <scope>NUCLEOTIDE SEQUENCE [LARGE SCALE GENOMIC DNA]</scope>
    <source>
        <strain evidence="2 3">M97-236</strain>
    </source>
</reference>
<name>A0ABR3QPU8_9PLEO</name>
<evidence type="ECO:0000256" key="1">
    <source>
        <dbReference type="SAM" id="Coils"/>
    </source>
</evidence>
<evidence type="ECO:0000313" key="3">
    <source>
        <dbReference type="Proteomes" id="UP001521222"/>
    </source>
</evidence>
<sequence>MQEALIARCAQLVLKLTPERNSIIRKVREKKEQVASALEERYTQIKTLQQAGTSIEGREAHWKRELQEAKVEQREESNALATKLQEYAYQCLREEKANLADRIDSAERKAKLYYGI</sequence>
<keyword evidence="3" id="KW-1185">Reference proteome</keyword>